<dbReference type="PROSITE" id="PS51257">
    <property type="entry name" value="PROKAR_LIPOPROTEIN"/>
    <property type="match status" value="1"/>
</dbReference>
<dbReference type="OrthoDB" id="9797850at2"/>
<feature type="domain" description="Fe/B12 periplasmic-binding" evidence="3">
    <location>
        <begin position="57"/>
        <end position="340"/>
    </location>
</feature>
<feature type="signal peptide" evidence="2">
    <location>
        <begin position="1"/>
        <end position="24"/>
    </location>
</feature>
<feature type="chain" id="PRO_5038548119" evidence="2">
    <location>
        <begin position="25"/>
        <end position="340"/>
    </location>
</feature>
<dbReference type="PANTHER" id="PTHR30535">
    <property type="entry name" value="VITAMIN B12-BINDING PROTEIN"/>
    <property type="match status" value="1"/>
</dbReference>
<proteinExistence type="inferred from homology"/>
<comment type="similarity">
    <text evidence="1">Belongs to the bacterial solute-binding protein 8 family.</text>
</comment>
<evidence type="ECO:0000259" key="3">
    <source>
        <dbReference type="PROSITE" id="PS50983"/>
    </source>
</evidence>
<dbReference type="Pfam" id="PF01497">
    <property type="entry name" value="Peripla_BP_2"/>
    <property type="match status" value="1"/>
</dbReference>
<dbReference type="AlphaFoldDB" id="A0A5M3W8E0"/>
<keyword evidence="5" id="KW-1185">Reference proteome</keyword>
<keyword evidence="2" id="KW-0732">Signal</keyword>
<evidence type="ECO:0000313" key="4">
    <source>
        <dbReference type="EMBL" id="GES04510.1"/>
    </source>
</evidence>
<dbReference type="InterPro" id="IPR050902">
    <property type="entry name" value="ABC_Transporter_SBP"/>
</dbReference>
<dbReference type="PROSITE" id="PS50983">
    <property type="entry name" value="FE_B12_PBP"/>
    <property type="match status" value="1"/>
</dbReference>
<dbReference type="Gene3D" id="3.40.50.1980">
    <property type="entry name" value="Nitrogenase molybdenum iron protein domain"/>
    <property type="match status" value="2"/>
</dbReference>
<evidence type="ECO:0000313" key="5">
    <source>
        <dbReference type="Proteomes" id="UP000334990"/>
    </source>
</evidence>
<evidence type="ECO:0000256" key="2">
    <source>
        <dbReference type="SAM" id="SignalP"/>
    </source>
</evidence>
<name>A0A5M3W8E0_9ACTN</name>
<reference evidence="4 5" key="1">
    <citation type="submission" date="2019-10" db="EMBL/GenBank/DDBJ databases">
        <title>Whole genome shotgun sequence of Acrocarpospora corrugata NBRC 13972.</title>
        <authorList>
            <person name="Ichikawa N."/>
            <person name="Kimura A."/>
            <person name="Kitahashi Y."/>
            <person name="Komaki H."/>
            <person name="Oguchi A."/>
        </authorList>
    </citation>
    <scope>NUCLEOTIDE SEQUENCE [LARGE SCALE GENOMIC DNA]</scope>
    <source>
        <strain evidence="4 5">NBRC 13972</strain>
    </source>
</reference>
<dbReference type="InterPro" id="IPR002491">
    <property type="entry name" value="ABC_transptr_periplasmic_BD"/>
</dbReference>
<organism evidence="4 5">
    <name type="scientific">Acrocarpospora corrugata</name>
    <dbReference type="NCBI Taxonomy" id="35763"/>
    <lineage>
        <taxon>Bacteria</taxon>
        <taxon>Bacillati</taxon>
        <taxon>Actinomycetota</taxon>
        <taxon>Actinomycetes</taxon>
        <taxon>Streptosporangiales</taxon>
        <taxon>Streptosporangiaceae</taxon>
        <taxon>Acrocarpospora</taxon>
    </lineage>
</organism>
<dbReference type="EMBL" id="BLAD01000082">
    <property type="protein sequence ID" value="GES04510.1"/>
    <property type="molecule type" value="Genomic_DNA"/>
</dbReference>
<gene>
    <name evidence="4" type="ORF">Acor_65780</name>
</gene>
<dbReference type="RefSeq" id="WP_155340595.1">
    <property type="nucleotide sequence ID" value="NZ_BAAABN010000072.1"/>
</dbReference>
<protein>
    <submittedName>
        <fullName evidence="4">ABC transporter substrate-binding protein</fullName>
    </submittedName>
</protein>
<sequence length="340" mass="35189">MMRRLSTLLIALPLALTACGGAPSATPVPAATGAGAGAVVVKDCAGQDVSFAAAPERVVTLDGYAAQTMVRLGLTAKIVGTGFPAPFTVDTSPYKEELATIPVLAERIPVTEVVAGQRPDLVVTSFSTFGGPVGSPKEADLATMNAKGLAGCMPGGGMAMGETPSTSALTDLTPTYDFIRKLGAVFGVRDRAEKLVTDLRARQSAVTSDGARPRVMIVQDDPVAGQPIKTSGSATITHAILTLAGGENLFGDVGSMHADASPEEVVKRDPQVIWVITDYSFAKIKGQELVEKVRQNPLLAETTAVKEGKVFSASQYLVAFPSPLNLDGLEKLAADLHAGS</sequence>
<accession>A0A5M3W8E0</accession>
<evidence type="ECO:0000256" key="1">
    <source>
        <dbReference type="ARBA" id="ARBA00008814"/>
    </source>
</evidence>
<dbReference type="Proteomes" id="UP000334990">
    <property type="component" value="Unassembled WGS sequence"/>
</dbReference>
<comment type="caution">
    <text evidence="4">The sequence shown here is derived from an EMBL/GenBank/DDBJ whole genome shotgun (WGS) entry which is preliminary data.</text>
</comment>
<dbReference type="SUPFAM" id="SSF53807">
    <property type="entry name" value="Helical backbone' metal receptor"/>
    <property type="match status" value="1"/>
</dbReference>
<dbReference type="PANTHER" id="PTHR30535:SF7">
    <property type="entry name" value="IRON(III) DICITRATE-BINDING PROTEIN"/>
    <property type="match status" value="1"/>
</dbReference>